<sequence length="283" mass="30638">MRALSLSLISLTTLVVACGPVQSDEGVITPASTPASTSATAVPFPAGEAFDYQLGGAYEPPAEVRVVVRDSTAQPSRGRYNICYVNGFQSQPGDRELWLRERGDLVLREPGGDPMVDPDWPDEFILDTSTDGKRQRLAEYAGQAIARCAASGFAAVEIDNLDSATRSNGKLTMEDNLELAAALARTAHAAGLAIGQKNAAELGDRGRREAGFDFAVSEECLVFDECGAYREAYGERIVDIEYTDRLPGSADEVCARPDRPRATIIRDRKLVAIGEDGHYYRRC</sequence>
<feature type="signal peptide" evidence="1">
    <location>
        <begin position="1"/>
        <end position="23"/>
    </location>
</feature>
<dbReference type="EMBL" id="CP113836">
    <property type="protein sequence ID" value="WAL65878.1"/>
    <property type="molecule type" value="Genomic_DNA"/>
</dbReference>
<evidence type="ECO:0000313" key="3">
    <source>
        <dbReference type="EMBL" id="WAL65878.1"/>
    </source>
</evidence>
<keyword evidence="4" id="KW-1185">Reference proteome</keyword>
<dbReference type="RefSeq" id="WP_268756022.1">
    <property type="nucleotide sequence ID" value="NZ_CP113836.1"/>
</dbReference>
<keyword evidence="1" id="KW-0732">Signal</keyword>
<evidence type="ECO:0000256" key="1">
    <source>
        <dbReference type="SAM" id="SignalP"/>
    </source>
</evidence>
<organism evidence="3 4">
    <name type="scientific">Amycolatopsis cynarae</name>
    <dbReference type="NCBI Taxonomy" id="2995223"/>
    <lineage>
        <taxon>Bacteria</taxon>
        <taxon>Bacillati</taxon>
        <taxon>Actinomycetota</taxon>
        <taxon>Actinomycetes</taxon>
        <taxon>Pseudonocardiales</taxon>
        <taxon>Pseudonocardiaceae</taxon>
        <taxon>Amycolatopsis</taxon>
    </lineage>
</organism>
<dbReference type="PANTHER" id="PTHR35273:SF2">
    <property type="entry name" value="ALPHA-GALACTOSIDASE"/>
    <property type="match status" value="1"/>
</dbReference>
<evidence type="ECO:0000313" key="4">
    <source>
        <dbReference type="Proteomes" id="UP001163203"/>
    </source>
</evidence>
<accession>A0ABY7B3R5</accession>
<proteinExistence type="predicted"/>
<dbReference type="PANTHER" id="PTHR35273">
    <property type="entry name" value="ALPHA-1,4 POLYGALACTOSAMINIDASE, PUTATIVE (AFU_ORTHOLOGUE AFUA_3G07890)-RELATED"/>
    <property type="match status" value="1"/>
</dbReference>
<reference evidence="3" key="1">
    <citation type="submission" date="2022-11" db="EMBL/GenBank/DDBJ databases">
        <authorList>
            <person name="Mo P."/>
        </authorList>
    </citation>
    <scope>NUCLEOTIDE SEQUENCE</scope>
    <source>
        <strain evidence="3">HUAS 11-8</strain>
    </source>
</reference>
<gene>
    <name evidence="3" type="ORF">ORV05_34325</name>
</gene>
<dbReference type="InterPro" id="IPR013785">
    <property type="entry name" value="Aldolase_TIM"/>
</dbReference>
<dbReference type="Proteomes" id="UP001163203">
    <property type="component" value="Chromosome"/>
</dbReference>
<protein>
    <submittedName>
        <fullName evidence="3">Endo alpha-1,4 polygalactosaminidase</fullName>
    </submittedName>
</protein>
<dbReference type="Gene3D" id="3.20.20.70">
    <property type="entry name" value="Aldolase class I"/>
    <property type="match status" value="1"/>
</dbReference>
<feature type="domain" description="Glycoside-hydrolase family GH114 TIM-barrel" evidence="2">
    <location>
        <begin position="50"/>
        <end position="271"/>
    </location>
</feature>
<name>A0ABY7B3R5_9PSEU</name>
<dbReference type="Pfam" id="PF03537">
    <property type="entry name" value="Glyco_hydro_114"/>
    <property type="match status" value="1"/>
</dbReference>
<feature type="chain" id="PRO_5045661909" evidence="1">
    <location>
        <begin position="24"/>
        <end position="283"/>
    </location>
</feature>
<evidence type="ECO:0000259" key="2">
    <source>
        <dbReference type="Pfam" id="PF03537"/>
    </source>
</evidence>
<dbReference type="InterPro" id="IPR004352">
    <property type="entry name" value="GH114_TIM-barrel"/>
</dbReference>
<dbReference type="InterPro" id="IPR017853">
    <property type="entry name" value="GH"/>
</dbReference>
<dbReference type="PROSITE" id="PS51257">
    <property type="entry name" value="PROKAR_LIPOPROTEIN"/>
    <property type="match status" value="1"/>
</dbReference>
<dbReference type="SUPFAM" id="SSF51445">
    <property type="entry name" value="(Trans)glycosidases"/>
    <property type="match status" value="1"/>
</dbReference>